<protein>
    <submittedName>
        <fullName evidence="2">SMP-30/Gluconolaconase/LRE-like region</fullName>
    </submittedName>
</protein>
<dbReference type="AlphaFoldDB" id="A0A5C5YQX9"/>
<reference evidence="2 3" key="1">
    <citation type="submission" date="2019-02" db="EMBL/GenBank/DDBJ databases">
        <title>Deep-cultivation of Planctomycetes and their phenomic and genomic characterization uncovers novel biology.</title>
        <authorList>
            <person name="Wiegand S."/>
            <person name="Jogler M."/>
            <person name="Boedeker C."/>
            <person name="Pinto D."/>
            <person name="Vollmers J."/>
            <person name="Rivas-Marin E."/>
            <person name="Kohn T."/>
            <person name="Peeters S.H."/>
            <person name="Heuer A."/>
            <person name="Rast P."/>
            <person name="Oberbeckmann S."/>
            <person name="Bunk B."/>
            <person name="Jeske O."/>
            <person name="Meyerdierks A."/>
            <person name="Storesund J.E."/>
            <person name="Kallscheuer N."/>
            <person name="Luecker S."/>
            <person name="Lage O.M."/>
            <person name="Pohl T."/>
            <person name="Merkel B.J."/>
            <person name="Hornburger P."/>
            <person name="Mueller R.-W."/>
            <person name="Bruemmer F."/>
            <person name="Labrenz M."/>
            <person name="Spormann A.M."/>
            <person name="Op Den Camp H."/>
            <person name="Overmann J."/>
            <person name="Amann R."/>
            <person name="Jetten M.S.M."/>
            <person name="Mascher T."/>
            <person name="Medema M.H."/>
            <person name="Devos D.P."/>
            <person name="Kaster A.-K."/>
            <person name="Ovreas L."/>
            <person name="Rohde M."/>
            <person name="Galperin M.Y."/>
            <person name="Jogler C."/>
        </authorList>
    </citation>
    <scope>NUCLEOTIDE SEQUENCE [LARGE SCALE GENOMIC DNA]</scope>
    <source>
        <strain evidence="2 3">Pla123a</strain>
    </source>
</reference>
<dbReference type="InterPro" id="IPR011042">
    <property type="entry name" value="6-blade_b-propeller_TolB-like"/>
</dbReference>
<proteinExistence type="predicted"/>
<organism evidence="2 3">
    <name type="scientific">Posidoniimonas polymericola</name>
    <dbReference type="NCBI Taxonomy" id="2528002"/>
    <lineage>
        <taxon>Bacteria</taxon>
        <taxon>Pseudomonadati</taxon>
        <taxon>Planctomycetota</taxon>
        <taxon>Planctomycetia</taxon>
        <taxon>Pirellulales</taxon>
        <taxon>Lacipirellulaceae</taxon>
        <taxon>Posidoniimonas</taxon>
    </lineage>
</organism>
<dbReference type="RefSeq" id="WP_146586367.1">
    <property type="nucleotide sequence ID" value="NZ_SJPO01000004.1"/>
</dbReference>
<keyword evidence="1" id="KW-0175">Coiled coil</keyword>
<name>A0A5C5YQX9_9BACT</name>
<feature type="coiled-coil region" evidence="1">
    <location>
        <begin position="199"/>
        <end position="258"/>
    </location>
</feature>
<evidence type="ECO:0000313" key="2">
    <source>
        <dbReference type="EMBL" id="TWT77325.1"/>
    </source>
</evidence>
<dbReference type="OrthoDB" id="254513at2"/>
<sequence length="504" mass="53686">MRSSAKLLCGMLALLVIVGGGWLETTLLAEEEAANDAAQPMIRLSVPAVVVTPAVAGQADQAAACDAKTCENEACEDEACEVHAGADAQPAADQQAAVARPTHKQTKVISINPSDLTEASLKSFCLTPDGTVLAACVGDGGEVRLFSADGEFQTSWSLPVDPEAINVGSDGNVYVAGDGKLLRLDASGKVLLEADGPHINEGAERREEVKQQIIEQQKKSVESYSRMSKQYDDRLAKLKEQKAELEEADEEAPEALDVQIANAERMVKQWADIVKQLGGAEMTEEQLNERVTASLQSSAAVASISEAAGEVFVATREAAGYGFCVWKMDHQFAGGEVITTGLRGCCGQMDVQCCENGVYVAENSRHRVYHLSTTGEELGEWGHGAREGLEGFGSCCNPMNVAIGPERTVYTAESGTGRIKRYTPGGELIELVGKVDIVPGCKKVSIAVDKSGDRVYMLDITRDHIVLMERLTDGEESEYTEVGSVEASAKAAMATGSVDVVETF</sequence>
<evidence type="ECO:0000313" key="3">
    <source>
        <dbReference type="Proteomes" id="UP000318478"/>
    </source>
</evidence>
<accession>A0A5C5YQX9</accession>
<dbReference type="Gene3D" id="2.120.10.30">
    <property type="entry name" value="TolB, C-terminal domain"/>
    <property type="match status" value="1"/>
</dbReference>
<comment type="caution">
    <text evidence="2">The sequence shown here is derived from an EMBL/GenBank/DDBJ whole genome shotgun (WGS) entry which is preliminary data.</text>
</comment>
<keyword evidence="3" id="KW-1185">Reference proteome</keyword>
<dbReference type="SUPFAM" id="SSF101898">
    <property type="entry name" value="NHL repeat"/>
    <property type="match status" value="1"/>
</dbReference>
<dbReference type="Proteomes" id="UP000318478">
    <property type="component" value="Unassembled WGS sequence"/>
</dbReference>
<gene>
    <name evidence="2" type="ORF">Pla123a_19850</name>
</gene>
<evidence type="ECO:0000256" key="1">
    <source>
        <dbReference type="SAM" id="Coils"/>
    </source>
</evidence>
<dbReference type="EMBL" id="SJPO01000004">
    <property type="protein sequence ID" value="TWT77325.1"/>
    <property type="molecule type" value="Genomic_DNA"/>
</dbReference>